<dbReference type="Pfam" id="PF04222">
    <property type="entry name" value="DUF416"/>
    <property type="match status" value="1"/>
</dbReference>
<dbReference type="Proteomes" id="UP001589628">
    <property type="component" value="Unassembled WGS sequence"/>
</dbReference>
<proteinExistence type="predicted"/>
<sequence length="200" mass="22160">MQQLDLEQKLAPLKGWQLALFAASMAERLYPNYALFARVAEFGDAALVRGILDKVWEKLAGRRSVMHIEEMLDQLDSVTPDLREFDMFGAHAALDACVALNAVLQTLDGEEAADAASAAQVVHECIAALVEFTSPVDISDEELVRLINTHELMVQQLDYEDWLVEELQSRRQAEAAWVDELRTTAANEGVSAIGISDDED</sequence>
<comment type="caution">
    <text evidence="1">The sequence shown here is derived from an EMBL/GenBank/DDBJ whole genome shotgun (WGS) entry which is preliminary data.</text>
</comment>
<gene>
    <name evidence="1" type="ORF">ACFFLH_16635</name>
</gene>
<evidence type="ECO:0000313" key="2">
    <source>
        <dbReference type="Proteomes" id="UP001589628"/>
    </source>
</evidence>
<keyword evidence="2" id="KW-1185">Reference proteome</keyword>
<dbReference type="RefSeq" id="WP_027312968.1">
    <property type="nucleotide sequence ID" value="NZ_JBHLZN010000008.1"/>
</dbReference>
<reference evidence="1 2" key="1">
    <citation type="submission" date="2024-09" db="EMBL/GenBank/DDBJ databases">
        <authorList>
            <person name="Sun Q."/>
            <person name="Mori K."/>
        </authorList>
    </citation>
    <scope>NUCLEOTIDE SEQUENCE [LARGE SCALE GENOMIC DNA]</scope>
    <source>
        <strain evidence="1 2">ATCC 51285</strain>
    </source>
</reference>
<protein>
    <submittedName>
        <fullName evidence="1">DUF416 family protein</fullName>
    </submittedName>
</protein>
<name>A0ABV5ZIV5_9GAMM</name>
<dbReference type="InterPro" id="IPR023381">
    <property type="entry name" value="YP001051499.1-like_dom_sf"/>
</dbReference>
<dbReference type="Gene3D" id="1.20.1590.10">
    <property type="entry name" value="YP_001051499.1 domain like"/>
    <property type="match status" value="1"/>
</dbReference>
<dbReference type="InterPro" id="IPR007338">
    <property type="entry name" value="DUF416"/>
</dbReference>
<organism evidence="1 2">
    <name type="scientific">Balneatrix alpica</name>
    <dbReference type="NCBI Taxonomy" id="75684"/>
    <lineage>
        <taxon>Bacteria</taxon>
        <taxon>Pseudomonadati</taxon>
        <taxon>Pseudomonadota</taxon>
        <taxon>Gammaproteobacteria</taxon>
        <taxon>Oceanospirillales</taxon>
        <taxon>Balneatrichaceae</taxon>
        <taxon>Balneatrix</taxon>
    </lineage>
</organism>
<evidence type="ECO:0000313" key="1">
    <source>
        <dbReference type="EMBL" id="MFB9888044.1"/>
    </source>
</evidence>
<accession>A0ABV5ZIV5</accession>
<dbReference type="EMBL" id="JBHLZN010000008">
    <property type="protein sequence ID" value="MFB9888044.1"/>
    <property type="molecule type" value="Genomic_DNA"/>
</dbReference>